<organism evidence="2 3">
    <name type="scientific">Paraburkholderia pallida</name>
    <dbReference type="NCBI Taxonomy" id="2547399"/>
    <lineage>
        <taxon>Bacteria</taxon>
        <taxon>Pseudomonadati</taxon>
        <taxon>Pseudomonadota</taxon>
        <taxon>Betaproteobacteria</taxon>
        <taxon>Burkholderiales</taxon>
        <taxon>Burkholderiaceae</taxon>
        <taxon>Paraburkholderia</taxon>
    </lineage>
</organism>
<dbReference type="KEGG" id="ppai:E1956_18135"/>
<dbReference type="Pfam" id="PF01261">
    <property type="entry name" value="AP_endonuc_2"/>
    <property type="match status" value="1"/>
</dbReference>
<dbReference type="OrthoDB" id="9785907at2"/>
<name>A0A4P7CXV2_9BURK</name>
<dbReference type="Gene3D" id="3.20.20.150">
    <property type="entry name" value="Divalent-metal-dependent TIM barrel enzymes"/>
    <property type="match status" value="1"/>
</dbReference>
<evidence type="ECO:0000313" key="3">
    <source>
        <dbReference type="Proteomes" id="UP000295727"/>
    </source>
</evidence>
<evidence type="ECO:0000313" key="2">
    <source>
        <dbReference type="EMBL" id="QBQ99139.1"/>
    </source>
</evidence>
<dbReference type="GO" id="GO:0016853">
    <property type="term" value="F:isomerase activity"/>
    <property type="evidence" value="ECO:0007669"/>
    <property type="project" value="UniProtKB-KW"/>
</dbReference>
<dbReference type="EMBL" id="CP038149">
    <property type="protein sequence ID" value="QBQ99139.1"/>
    <property type="molecule type" value="Genomic_DNA"/>
</dbReference>
<dbReference type="RefSeq" id="WP_134751593.1">
    <property type="nucleotide sequence ID" value="NZ_CP038149.1"/>
</dbReference>
<dbReference type="NCBIfam" id="NF035939">
    <property type="entry name" value="TIM_EboE"/>
    <property type="match status" value="1"/>
</dbReference>
<gene>
    <name evidence="2" type="ORF">E1956_18135</name>
</gene>
<dbReference type="AlphaFoldDB" id="A0A4P7CXV2"/>
<accession>A0A4P7CXV2</accession>
<keyword evidence="2" id="KW-0413">Isomerase</keyword>
<feature type="domain" description="Xylose isomerase-like TIM barrel" evidence="1">
    <location>
        <begin position="53"/>
        <end position="249"/>
    </location>
</feature>
<dbReference type="SUPFAM" id="SSF51658">
    <property type="entry name" value="Xylose isomerase-like"/>
    <property type="match status" value="1"/>
</dbReference>
<sequence length="374" mass="41558">MSRAYPLTYCTNIHPGDGWADVMLNLEDHVPAARRACSPDAPFPLGLRLSARAADELDDAAIDAFSRWCDEHECYVLMVNGFPYGVFHGAAVKERAYLPDWRDARRVAYTKRLADILARWSPREALTSISTVPVAFREGFDAADWPTVRAHLVDVLAHFARVRDRGGPWIRLAIEPEPHCVIERTAEALAFFERMRFPASLTEHIGLCFDCCHQAVEFESPAQSLAQIAGAGIAIARVQVSSALRASGAAVAQLLAFDEPTYLHQAVLQRRDGELLRFADLPGLARWLERGETPEECRVHFHVPIFLERIGGVDTTRFFLEEALPRIPAGTPLEVETYSFGVLPAALRLDSLGASIARELDWVKGTLDAAHSRH</sequence>
<protein>
    <submittedName>
        <fullName evidence="2">Xylose isomerase</fullName>
    </submittedName>
</protein>
<proteinExistence type="predicted"/>
<dbReference type="InterPro" id="IPR036237">
    <property type="entry name" value="Xyl_isomerase-like_sf"/>
</dbReference>
<evidence type="ECO:0000259" key="1">
    <source>
        <dbReference type="Pfam" id="PF01261"/>
    </source>
</evidence>
<dbReference type="InterPro" id="IPR013022">
    <property type="entry name" value="Xyl_isomerase-like_TIM-brl"/>
</dbReference>
<reference evidence="2 3" key="1">
    <citation type="submission" date="2019-03" db="EMBL/GenBank/DDBJ databases">
        <title>Paraburkholderia sp. 7MH5, isolated from subtropical forest soil.</title>
        <authorList>
            <person name="Gao Z.-H."/>
            <person name="Qiu L.-H."/>
        </authorList>
    </citation>
    <scope>NUCLEOTIDE SEQUENCE [LARGE SCALE GENOMIC DNA]</scope>
    <source>
        <strain evidence="2 3">7MH5</strain>
    </source>
</reference>
<keyword evidence="3" id="KW-1185">Reference proteome</keyword>
<dbReference type="Proteomes" id="UP000295727">
    <property type="component" value="Chromosome 2"/>
</dbReference>